<sequence length="229" mass="25137">MTTLHSAMQALMMASGLPGDGGLIRPPKPVIAISRDHGALGRQIAVALSKRLDIPVYDREILDHIAKRLETDPATLKQLDESNARARDMWLMRLFTGKDLSEDAYRRCLIDVVLSLARVGGIILGRGSNVILSTSCALRLRVTASPDVCARRVAARYGVSLDDARQQIETINHNRGRFVWELFHARNSDATTFDMVLNTDRIDDPDKAVDSILAAYTALAEASTARLSA</sequence>
<keyword evidence="1" id="KW-0418">Kinase</keyword>
<reference evidence="1 2" key="1">
    <citation type="submission" date="2020-08" db="EMBL/GenBank/DDBJ databases">
        <title>Genomic Encyclopedia of Type Strains, Phase IV (KMG-IV): sequencing the most valuable type-strain genomes for metagenomic binning, comparative biology and taxonomic classification.</title>
        <authorList>
            <person name="Goeker M."/>
        </authorList>
    </citation>
    <scope>NUCLEOTIDE SEQUENCE [LARGE SCALE GENOMIC DNA]</scope>
    <source>
        <strain evidence="1 2">DSM 11590</strain>
    </source>
</reference>
<evidence type="ECO:0000313" key="1">
    <source>
        <dbReference type="EMBL" id="MBB6208898.1"/>
    </source>
</evidence>
<organism evidence="1 2">
    <name type="scientific">Novispirillum itersonii</name>
    <name type="common">Aquaspirillum itersonii</name>
    <dbReference type="NCBI Taxonomy" id="189"/>
    <lineage>
        <taxon>Bacteria</taxon>
        <taxon>Pseudomonadati</taxon>
        <taxon>Pseudomonadota</taxon>
        <taxon>Alphaproteobacteria</taxon>
        <taxon>Rhodospirillales</taxon>
        <taxon>Novispirillaceae</taxon>
        <taxon>Novispirillum</taxon>
    </lineage>
</organism>
<dbReference type="Pfam" id="PF13189">
    <property type="entry name" value="Cytidylate_kin2"/>
    <property type="match status" value="1"/>
</dbReference>
<keyword evidence="2" id="KW-1185">Reference proteome</keyword>
<dbReference type="EMBL" id="JACIIX010000001">
    <property type="protein sequence ID" value="MBB6208898.1"/>
    <property type="molecule type" value="Genomic_DNA"/>
</dbReference>
<comment type="caution">
    <text evidence="1">The sequence shown here is derived from an EMBL/GenBank/DDBJ whole genome shotgun (WGS) entry which is preliminary data.</text>
</comment>
<dbReference type="AlphaFoldDB" id="A0A7W9ZCF3"/>
<name>A0A7W9ZCF3_NOVIT</name>
<dbReference type="SUPFAM" id="SSF52540">
    <property type="entry name" value="P-loop containing nucleoside triphosphate hydrolases"/>
    <property type="match status" value="1"/>
</dbReference>
<proteinExistence type="predicted"/>
<keyword evidence="1" id="KW-0808">Transferase</keyword>
<gene>
    <name evidence="1" type="ORF">FHS48_000279</name>
</gene>
<dbReference type="Gene3D" id="3.40.50.300">
    <property type="entry name" value="P-loop containing nucleotide triphosphate hydrolases"/>
    <property type="match status" value="1"/>
</dbReference>
<dbReference type="InterPro" id="IPR027417">
    <property type="entry name" value="P-loop_NTPase"/>
</dbReference>
<protein>
    <submittedName>
        <fullName evidence="1">Cytidylate kinase</fullName>
    </submittedName>
</protein>
<dbReference type="GO" id="GO:0016301">
    <property type="term" value="F:kinase activity"/>
    <property type="evidence" value="ECO:0007669"/>
    <property type="project" value="UniProtKB-KW"/>
</dbReference>
<accession>A0A7W9ZCF3</accession>
<evidence type="ECO:0000313" key="2">
    <source>
        <dbReference type="Proteomes" id="UP000544872"/>
    </source>
</evidence>
<dbReference type="RefSeq" id="WP_184260483.1">
    <property type="nucleotide sequence ID" value="NZ_JACIIX010000001.1"/>
</dbReference>
<dbReference type="Proteomes" id="UP000544872">
    <property type="component" value="Unassembled WGS sequence"/>
</dbReference>